<evidence type="ECO:0000313" key="1">
    <source>
        <dbReference type="EMBL" id="AWB28456.1"/>
    </source>
</evidence>
<dbReference type="AlphaFoldDB" id="A0A2R4X3T1"/>
<dbReference type="KEGG" id="harc:HARCEL1_12470"/>
<reference evidence="1 2" key="1">
    <citation type="submission" date="2018-04" db="EMBL/GenBank/DDBJ databases">
        <title>Halococcoides cellulosivorans gen. nov., sp. nov., an extremely halophilic cellulose-utilizing haloarchaeon from hypersaline lakes.</title>
        <authorList>
            <person name="Sorokin D.Y."/>
            <person name="Toshchakov S.V."/>
            <person name="Samarov N.I."/>
            <person name="Korzhenkov A."/>
            <person name="Kublanov I.V."/>
        </authorList>
    </citation>
    <scope>NUCLEOTIDE SEQUENCE [LARGE SCALE GENOMIC DNA]</scope>
    <source>
        <strain evidence="1 2">HArcel1</strain>
    </source>
</reference>
<evidence type="ECO:0000313" key="2">
    <source>
        <dbReference type="Proteomes" id="UP000244727"/>
    </source>
</evidence>
<dbReference type="Proteomes" id="UP000244727">
    <property type="component" value="Chromosome"/>
</dbReference>
<dbReference type="EMBL" id="CP028858">
    <property type="protein sequence ID" value="AWB28456.1"/>
    <property type="molecule type" value="Genomic_DNA"/>
</dbReference>
<protein>
    <submittedName>
        <fullName evidence="1">Uncharacterized protein</fullName>
    </submittedName>
</protein>
<organism evidence="1 2">
    <name type="scientific">Halococcoides cellulosivorans</name>
    <dbReference type="NCBI Taxonomy" id="1679096"/>
    <lineage>
        <taxon>Archaea</taxon>
        <taxon>Methanobacteriati</taxon>
        <taxon>Methanobacteriota</taxon>
        <taxon>Stenosarchaea group</taxon>
        <taxon>Halobacteria</taxon>
        <taxon>Halobacteriales</taxon>
        <taxon>Haloarculaceae</taxon>
        <taxon>Halococcoides</taxon>
    </lineage>
</organism>
<gene>
    <name evidence="1" type="ORF">HARCEL1_12470</name>
</gene>
<proteinExistence type="predicted"/>
<dbReference type="GeneID" id="36513335"/>
<sequence>MSDASIPIDDSPAVSEELIQDQIDTCNDRVAEIIGDRLDLEDEDDIYQDIDGFLGQVEDATLDCFSDRYQTSTLFDQLKFFLRALIKERDFEDKLFREERGQQKIQDNPVDLCRWIKLYATIALDSPIEIEYIFAIEQFNLYREGYISHPSDLPTPGQETDPTLLSSILLIWYAMEEIIDIWGEILDLEESDPSKNIEDILSGTELQVGYISMLEEQRGFIRTFQEGVGGQDLRIEPNHISYFASEGDIVQFEAPDGYGSAGHHAYDPDDESIEVEKYI</sequence>
<keyword evidence="2" id="KW-1185">Reference proteome</keyword>
<dbReference type="RefSeq" id="WP_108383904.1">
    <property type="nucleotide sequence ID" value="NZ_CP028858.1"/>
</dbReference>
<accession>A0A2R4X3T1</accession>
<name>A0A2R4X3T1_9EURY</name>